<proteinExistence type="predicted"/>
<evidence type="ECO:0000313" key="2">
    <source>
        <dbReference type="EMBL" id="MDN4015317.1"/>
    </source>
</evidence>
<reference evidence="2" key="1">
    <citation type="submission" date="2023-06" db="EMBL/GenBank/DDBJ databases">
        <title>Two Chryseobacterium gambrini strains from China.</title>
        <authorList>
            <person name="Zeng J."/>
            <person name="Wu Y."/>
        </authorList>
    </citation>
    <scope>NUCLEOTIDE SEQUENCE</scope>
    <source>
        <strain evidence="2">SQ219</strain>
    </source>
</reference>
<feature type="non-terminal residue" evidence="2">
    <location>
        <position position="81"/>
    </location>
</feature>
<dbReference type="Pfam" id="PF01419">
    <property type="entry name" value="Jacalin"/>
    <property type="match status" value="1"/>
</dbReference>
<comment type="caution">
    <text evidence="2">The sequence shown here is derived from an EMBL/GenBank/DDBJ whole genome shotgun (WGS) entry which is preliminary data.</text>
</comment>
<dbReference type="InterPro" id="IPR036404">
    <property type="entry name" value="Jacalin-like_lectin_dom_sf"/>
</dbReference>
<feature type="non-terminal residue" evidence="2">
    <location>
        <position position="1"/>
    </location>
</feature>
<dbReference type="EMBL" id="JAUHGV010000289">
    <property type="protein sequence ID" value="MDN4015317.1"/>
    <property type="molecule type" value="Genomic_DNA"/>
</dbReference>
<dbReference type="AlphaFoldDB" id="A0AAJ1R8R9"/>
<dbReference type="Proteomes" id="UP001225933">
    <property type="component" value="Unassembled WGS sequence"/>
</dbReference>
<dbReference type="PROSITE" id="PS51752">
    <property type="entry name" value="JACALIN_LECTIN"/>
    <property type="match status" value="1"/>
</dbReference>
<evidence type="ECO:0000313" key="3">
    <source>
        <dbReference type="Proteomes" id="UP001225933"/>
    </source>
</evidence>
<protein>
    <recommendedName>
        <fullName evidence="1">Jacalin-type lectin domain-containing protein</fullName>
    </recommendedName>
</protein>
<sequence>PLLFILIPKARTMAVELFGPYGGPGGVAWDDGYTHTGVYKIALSHKLGAGIGSFTAYYTEDQAKGYPHPSGDDTYTRVNIL</sequence>
<dbReference type="RefSeq" id="WP_290343839.1">
    <property type="nucleotide sequence ID" value="NZ_JAUHGV010000289.1"/>
</dbReference>
<accession>A0AAJ1R8R9</accession>
<evidence type="ECO:0000259" key="1">
    <source>
        <dbReference type="PROSITE" id="PS51752"/>
    </source>
</evidence>
<gene>
    <name evidence="2" type="ORF">QX233_22975</name>
</gene>
<name>A0AAJ1R8R9_9FLAO</name>
<dbReference type="SUPFAM" id="SSF51101">
    <property type="entry name" value="Mannose-binding lectins"/>
    <property type="match status" value="1"/>
</dbReference>
<dbReference type="InterPro" id="IPR001229">
    <property type="entry name" value="Jacalin-like_lectin_dom"/>
</dbReference>
<feature type="domain" description="Jacalin-type lectin" evidence="1">
    <location>
        <begin position="15"/>
        <end position="81"/>
    </location>
</feature>
<organism evidence="2 3">
    <name type="scientific">Chryseobacterium gambrini</name>
    <dbReference type="NCBI Taxonomy" id="373672"/>
    <lineage>
        <taxon>Bacteria</taxon>
        <taxon>Pseudomonadati</taxon>
        <taxon>Bacteroidota</taxon>
        <taxon>Flavobacteriia</taxon>
        <taxon>Flavobacteriales</taxon>
        <taxon>Weeksellaceae</taxon>
        <taxon>Chryseobacterium group</taxon>
        <taxon>Chryseobacterium</taxon>
    </lineage>
</organism>
<dbReference type="Gene3D" id="2.100.10.30">
    <property type="entry name" value="Jacalin-like lectin domain"/>
    <property type="match status" value="1"/>
</dbReference>